<dbReference type="EMBL" id="JAODUO010001340">
    <property type="protein sequence ID" value="KAK2166010.1"/>
    <property type="molecule type" value="Genomic_DNA"/>
</dbReference>
<evidence type="ECO:0000313" key="2">
    <source>
        <dbReference type="EMBL" id="KAK2166010.1"/>
    </source>
</evidence>
<name>A0AAD9K7Q9_RIDPI</name>
<dbReference type="AlphaFoldDB" id="A0AAD9K7Q9"/>
<accession>A0AAD9K7Q9</accession>
<evidence type="ECO:0000313" key="3">
    <source>
        <dbReference type="Proteomes" id="UP001209878"/>
    </source>
</evidence>
<protein>
    <submittedName>
        <fullName evidence="2">Uncharacterized protein</fullName>
    </submittedName>
</protein>
<comment type="caution">
    <text evidence="2">The sequence shown here is derived from an EMBL/GenBank/DDBJ whole genome shotgun (WGS) entry which is preliminary data.</text>
</comment>
<reference evidence="2" key="1">
    <citation type="journal article" date="2023" name="Mol. Biol. Evol.">
        <title>Third-Generation Sequencing Reveals the Adaptive Role of the Epigenome in Three Deep-Sea Polychaetes.</title>
        <authorList>
            <person name="Perez M."/>
            <person name="Aroh O."/>
            <person name="Sun Y."/>
            <person name="Lan Y."/>
            <person name="Juniper S.K."/>
            <person name="Young C.R."/>
            <person name="Angers B."/>
            <person name="Qian P.Y."/>
        </authorList>
    </citation>
    <scope>NUCLEOTIDE SEQUENCE</scope>
    <source>
        <strain evidence="2">R07B-5</strain>
    </source>
</reference>
<organism evidence="2 3">
    <name type="scientific">Ridgeia piscesae</name>
    <name type="common">Tubeworm</name>
    <dbReference type="NCBI Taxonomy" id="27915"/>
    <lineage>
        <taxon>Eukaryota</taxon>
        <taxon>Metazoa</taxon>
        <taxon>Spiralia</taxon>
        <taxon>Lophotrochozoa</taxon>
        <taxon>Annelida</taxon>
        <taxon>Polychaeta</taxon>
        <taxon>Sedentaria</taxon>
        <taxon>Canalipalpata</taxon>
        <taxon>Sabellida</taxon>
        <taxon>Siboglinidae</taxon>
        <taxon>Ridgeia</taxon>
    </lineage>
</organism>
<dbReference type="Proteomes" id="UP001209878">
    <property type="component" value="Unassembled WGS sequence"/>
</dbReference>
<gene>
    <name evidence="2" type="ORF">NP493_1340g01044</name>
</gene>
<feature type="region of interest" description="Disordered" evidence="1">
    <location>
        <begin position="1"/>
        <end position="20"/>
    </location>
</feature>
<proteinExistence type="predicted"/>
<evidence type="ECO:0000256" key="1">
    <source>
        <dbReference type="SAM" id="MobiDB-lite"/>
    </source>
</evidence>
<keyword evidence="3" id="KW-1185">Reference proteome</keyword>
<sequence>MHSSTMKLKASELEHSDPAAQQTVAQIQQLETTVIDISDKVFLENERKTWKQVLATQQLDLQQQSSDIQQVTV</sequence>